<comment type="caution">
    <text evidence="1">The sequence shown here is derived from an EMBL/GenBank/DDBJ whole genome shotgun (WGS) entry which is preliminary data.</text>
</comment>
<dbReference type="EMBL" id="JAOPGA020000625">
    <property type="protein sequence ID" value="KAL0480110.1"/>
    <property type="molecule type" value="Genomic_DNA"/>
</dbReference>
<dbReference type="AlphaFoldDB" id="A0AAW2YSD5"/>
<evidence type="ECO:0000313" key="1">
    <source>
        <dbReference type="EMBL" id="KAL0480110.1"/>
    </source>
</evidence>
<sequence length="127" mass="14435">MWRYQEESIVFGELRHASRNVLAMFLSCLLDLDGVHIIKLEKTQVPTLHNAFTLNNLCDEEKKPVKRKSRLSLVYNRTALEICDKFLNVAGYGMAVEEGVFTDAMREHINGIDLEEINLVLSGSLVP</sequence>
<protein>
    <submittedName>
        <fullName evidence="1">Uncharacterized protein</fullName>
    </submittedName>
</protein>
<gene>
    <name evidence="1" type="ORF">AKO1_007260</name>
</gene>
<reference evidence="1 2" key="1">
    <citation type="submission" date="2024-03" db="EMBL/GenBank/DDBJ databases">
        <title>The Acrasis kona genome and developmental transcriptomes reveal deep origins of eukaryotic multicellular pathways.</title>
        <authorList>
            <person name="Sheikh S."/>
            <person name="Fu C.-J."/>
            <person name="Brown M.W."/>
            <person name="Baldauf S.L."/>
        </authorList>
    </citation>
    <scope>NUCLEOTIDE SEQUENCE [LARGE SCALE GENOMIC DNA]</scope>
    <source>
        <strain evidence="1 2">ATCC MYA-3509</strain>
    </source>
</reference>
<organism evidence="1 2">
    <name type="scientific">Acrasis kona</name>
    <dbReference type="NCBI Taxonomy" id="1008807"/>
    <lineage>
        <taxon>Eukaryota</taxon>
        <taxon>Discoba</taxon>
        <taxon>Heterolobosea</taxon>
        <taxon>Tetramitia</taxon>
        <taxon>Eutetramitia</taxon>
        <taxon>Acrasidae</taxon>
        <taxon>Acrasis</taxon>
    </lineage>
</organism>
<dbReference type="Proteomes" id="UP001431209">
    <property type="component" value="Unassembled WGS sequence"/>
</dbReference>
<evidence type="ECO:0000313" key="2">
    <source>
        <dbReference type="Proteomes" id="UP001431209"/>
    </source>
</evidence>
<name>A0AAW2YSD5_9EUKA</name>
<proteinExistence type="predicted"/>
<keyword evidence="2" id="KW-1185">Reference proteome</keyword>
<accession>A0AAW2YSD5</accession>